<feature type="transmembrane region" description="Helical" evidence="7">
    <location>
        <begin position="266"/>
        <end position="292"/>
    </location>
</feature>
<feature type="transmembrane region" description="Helical" evidence="7">
    <location>
        <begin position="185"/>
        <end position="206"/>
    </location>
</feature>
<dbReference type="InterPro" id="IPR051605">
    <property type="entry name" value="CstA"/>
</dbReference>
<dbReference type="AlphaFoldDB" id="A0A4S2FJZ8"/>
<dbReference type="InterPro" id="IPR003706">
    <property type="entry name" value="CstA_N"/>
</dbReference>
<protein>
    <submittedName>
        <fullName evidence="9">Carbon starvation protein A</fullName>
    </submittedName>
</protein>
<dbReference type="PANTHER" id="PTHR30252:SF4">
    <property type="entry name" value="CARBON STARVATION"/>
    <property type="match status" value="1"/>
</dbReference>
<keyword evidence="4 7" id="KW-0812">Transmembrane</keyword>
<dbReference type="PANTHER" id="PTHR30252">
    <property type="entry name" value="INNER MEMBRANE PEPTIDE TRANSPORTER"/>
    <property type="match status" value="1"/>
</dbReference>
<organism evidence="9 10">
    <name type="scientific">Muribaculum intestinale</name>
    <dbReference type="NCBI Taxonomy" id="1796646"/>
    <lineage>
        <taxon>Bacteria</taxon>
        <taxon>Pseudomonadati</taxon>
        <taxon>Bacteroidota</taxon>
        <taxon>Bacteroidia</taxon>
        <taxon>Bacteroidales</taxon>
        <taxon>Muribaculaceae</taxon>
        <taxon>Muribaculum</taxon>
    </lineage>
</organism>
<comment type="similarity">
    <text evidence="2">Belongs to the peptide transporter carbon starvation (CstA) (TC 2.A.114) family.</text>
</comment>
<feature type="transmembrane region" description="Helical" evidence="7">
    <location>
        <begin position="447"/>
        <end position="468"/>
    </location>
</feature>
<comment type="subcellular location">
    <subcellularLocation>
        <location evidence="1">Cell membrane</location>
        <topology evidence="1">Multi-pass membrane protein</topology>
    </subcellularLocation>
</comment>
<accession>A0A4S2FJZ8</accession>
<evidence type="ECO:0000256" key="5">
    <source>
        <dbReference type="ARBA" id="ARBA00022989"/>
    </source>
</evidence>
<evidence type="ECO:0000256" key="4">
    <source>
        <dbReference type="ARBA" id="ARBA00022692"/>
    </source>
</evidence>
<feature type="transmembrane region" description="Helical" evidence="7">
    <location>
        <begin position="391"/>
        <end position="409"/>
    </location>
</feature>
<evidence type="ECO:0000313" key="10">
    <source>
        <dbReference type="Proteomes" id="UP000306630"/>
    </source>
</evidence>
<feature type="transmembrane region" description="Helical" evidence="7">
    <location>
        <begin position="159"/>
        <end position="178"/>
    </location>
</feature>
<feature type="domain" description="CstA N-terminal" evidence="8">
    <location>
        <begin position="4"/>
        <end position="144"/>
    </location>
</feature>
<feature type="transmembrane region" description="Helical" evidence="7">
    <location>
        <begin position="226"/>
        <end position="245"/>
    </location>
</feature>
<evidence type="ECO:0000256" key="3">
    <source>
        <dbReference type="ARBA" id="ARBA00022475"/>
    </source>
</evidence>
<proteinExistence type="inferred from homology"/>
<evidence type="ECO:0000313" key="9">
    <source>
        <dbReference type="EMBL" id="TGY69240.1"/>
    </source>
</evidence>
<evidence type="ECO:0000256" key="2">
    <source>
        <dbReference type="ARBA" id="ARBA00007755"/>
    </source>
</evidence>
<keyword evidence="3" id="KW-1003">Cell membrane</keyword>
<dbReference type="Proteomes" id="UP000306630">
    <property type="component" value="Unassembled WGS sequence"/>
</dbReference>
<feature type="transmembrane region" description="Helical" evidence="7">
    <location>
        <begin position="312"/>
        <end position="336"/>
    </location>
</feature>
<name>A0A4S2FJZ8_9BACT</name>
<dbReference type="GO" id="GO:0005886">
    <property type="term" value="C:plasma membrane"/>
    <property type="evidence" value="ECO:0007669"/>
    <property type="project" value="UniProtKB-SubCell"/>
</dbReference>
<evidence type="ECO:0000256" key="6">
    <source>
        <dbReference type="ARBA" id="ARBA00023136"/>
    </source>
</evidence>
<dbReference type="RefSeq" id="WP_135993921.1">
    <property type="nucleotide sequence ID" value="NZ_CBFGDC010000006.1"/>
</dbReference>
<dbReference type="EMBL" id="SRYD01000077">
    <property type="protein sequence ID" value="TGY69240.1"/>
    <property type="molecule type" value="Genomic_DNA"/>
</dbReference>
<feature type="transmembrane region" description="Helical" evidence="7">
    <location>
        <begin position="67"/>
        <end position="93"/>
    </location>
</feature>
<evidence type="ECO:0000256" key="1">
    <source>
        <dbReference type="ARBA" id="ARBA00004651"/>
    </source>
</evidence>
<feature type="transmembrane region" description="Helical" evidence="7">
    <location>
        <begin position="126"/>
        <end position="147"/>
    </location>
</feature>
<dbReference type="Pfam" id="PF02554">
    <property type="entry name" value="CstA"/>
    <property type="match status" value="2"/>
</dbReference>
<comment type="caution">
    <text evidence="9">The sequence shown here is derived from an EMBL/GenBank/DDBJ whole genome shotgun (WGS) entry which is preliminary data.</text>
</comment>
<keyword evidence="5 7" id="KW-1133">Transmembrane helix</keyword>
<sequence length="480" mass="52398">MITFLLCLSALIGAYFVYGKYLDRQAGIDREKPTPARRMADGVDYIRMPRWRTFLIQLLNIAGTGPIFGAILGACFGPVAFIWITLGGIFFGAMHDYMSGMMIVRGDGRSLPEIIGRYLGLGVRDFVRVFSIFLMVLVGAVFLLSPAQLLGTFVPSVPQTWWVGIILVYYVVATMLPVDKVIGKLYPIFGAALIMMALGLLGALLVGDYGIPEMTSFHNYQLDPHALPIIPAMFITIACGAISGFHATQSPMMARCVGNEKECRMVFYGAMISESVIALIWAAVAMAFFGGAGSLSRIMAENGNNPAWAVDVISRGTLGAIGSVLAMLGVVAAPITSGDTAFRSARLMIADIFNIDQRPLVRRFMICLPLFAVGFGITLVDFGVLWRYFAWANQTLGTIVLWSIVVWLASRGRNYVVAMVPAVCMTYVITSFMFIGEQFFGMQNRVAAYALAGVATLLIAAVVIKRILPYLSRKRDLIVD</sequence>
<dbReference type="GO" id="GO:0009267">
    <property type="term" value="P:cellular response to starvation"/>
    <property type="evidence" value="ECO:0007669"/>
    <property type="project" value="InterPro"/>
</dbReference>
<reference evidence="9 10" key="1">
    <citation type="submission" date="2019-04" db="EMBL/GenBank/DDBJ databases">
        <title>Microbes associate with the intestines of laboratory mice.</title>
        <authorList>
            <person name="Navarre W."/>
            <person name="Wong E."/>
            <person name="Huang K."/>
            <person name="Tropini C."/>
            <person name="Ng K."/>
            <person name="Yu B."/>
        </authorList>
    </citation>
    <scope>NUCLEOTIDE SEQUENCE [LARGE SCALE GENOMIC DNA]</scope>
    <source>
        <strain evidence="9 10">NM06_A21</strain>
    </source>
</reference>
<feature type="domain" description="CstA N-terminal" evidence="8">
    <location>
        <begin position="159"/>
        <end position="286"/>
    </location>
</feature>
<evidence type="ECO:0000259" key="8">
    <source>
        <dbReference type="Pfam" id="PF02554"/>
    </source>
</evidence>
<evidence type="ECO:0000256" key="7">
    <source>
        <dbReference type="SAM" id="Phobius"/>
    </source>
</evidence>
<feature type="transmembrane region" description="Helical" evidence="7">
    <location>
        <begin position="416"/>
        <end position="435"/>
    </location>
</feature>
<keyword evidence="6 7" id="KW-0472">Membrane</keyword>
<gene>
    <name evidence="9" type="ORF">E5333_14115</name>
</gene>
<feature type="transmembrane region" description="Helical" evidence="7">
    <location>
        <begin position="364"/>
        <end position="385"/>
    </location>
</feature>